<feature type="transmembrane region" description="Helical" evidence="5">
    <location>
        <begin position="200"/>
        <end position="224"/>
    </location>
</feature>
<dbReference type="CDD" id="cd09323">
    <property type="entry name" value="TDT_SLAC1_like"/>
    <property type="match status" value="1"/>
</dbReference>
<feature type="transmembrane region" description="Helical" evidence="5">
    <location>
        <begin position="76"/>
        <end position="94"/>
    </location>
</feature>
<feature type="transmembrane region" description="Helical" evidence="5">
    <location>
        <begin position="35"/>
        <end position="56"/>
    </location>
</feature>
<keyword evidence="7" id="KW-1185">Reference proteome</keyword>
<reference evidence="6 7" key="1">
    <citation type="submission" date="2019-03" db="EMBL/GenBank/DDBJ databases">
        <title>Draft Genome Sequence of Duganella callidus sp. nov., a Novel Duganella Species Isolated from Cultivated Soil.</title>
        <authorList>
            <person name="Raths R."/>
            <person name="Peta V."/>
            <person name="Bucking H."/>
        </authorList>
    </citation>
    <scope>NUCLEOTIDE SEQUENCE [LARGE SCALE GENOMIC DNA]</scope>
    <source>
        <strain evidence="6 7">DN04</strain>
    </source>
</reference>
<evidence type="ECO:0000256" key="3">
    <source>
        <dbReference type="ARBA" id="ARBA00022989"/>
    </source>
</evidence>
<proteinExistence type="predicted"/>
<organism evidence="6 7">
    <name type="scientific">Duganella callida</name>
    <dbReference type="NCBI Taxonomy" id="2561932"/>
    <lineage>
        <taxon>Bacteria</taxon>
        <taxon>Pseudomonadati</taxon>
        <taxon>Pseudomonadota</taxon>
        <taxon>Betaproteobacteria</taxon>
        <taxon>Burkholderiales</taxon>
        <taxon>Oxalobacteraceae</taxon>
        <taxon>Telluria group</taxon>
        <taxon>Duganella</taxon>
    </lineage>
</organism>
<evidence type="ECO:0000256" key="2">
    <source>
        <dbReference type="ARBA" id="ARBA00022692"/>
    </source>
</evidence>
<feature type="transmembrane region" description="Helical" evidence="5">
    <location>
        <begin position="263"/>
        <end position="279"/>
    </location>
</feature>
<dbReference type="AlphaFoldDB" id="A0A4Y9SA34"/>
<dbReference type="GO" id="GO:0046583">
    <property type="term" value="F:monoatomic cation efflux transmembrane transporter activity"/>
    <property type="evidence" value="ECO:0007669"/>
    <property type="project" value="TreeGrafter"/>
</dbReference>
<keyword evidence="2 5" id="KW-0812">Transmembrane</keyword>
<sequence>MGVHLSRLFPSKASNNFLEQNVPTSRKTTRKLREAIVTLRYLPVGLFGGVMGLVALSTAWKLANQNFGLPLVVSETIGGAAILLFFALLISYCIKIKFNIISVRAELNHSVSRNLFATPSICFLLIPTLTAHYSLHISRILWAFGAVSTTIFTLVTIKRWLSVRQKLACITPALMIPAVGMLDIPLAVPQLQWNVANELMAFGLSIGLFFSIPLFSLIFERILLEEPLPPSLQPTLLILLTPFSVGFSAYITTVGSIDFFAEILYMIMIFLLCVLLGKLRYLPRCSPFHISWWAASLPLASSAVAAIRFAAHDHNPATDLIALTTLAIATLSILFLLFQTLHGITKGEFKNLT</sequence>
<keyword evidence="4 5" id="KW-0472">Membrane</keyword>
<dbReference type="EMBL" id="SPVG01000180">
    <property type="protein sequence ID" value="TFW18646.1"/>
    <property type="molecule type" value="Genomic_DNA"/>
</dbReference>
<name>A0A4Y9SA34_9BURK</name>
<protein>
    <submittedName>
        <fullName evidence="6">C4-dicarboxylate ABC transporter</fullName>
    </submittedName>
</protein>
<dbReference type="PANTHER" id="PTHR37955:SF1">
    <property type="entry name" value="DEP DOMAIN-CONTAINING PROTEIN"/>
    <property type="match status" value="1"/>
</dbReference>
<evidence type="ECO:0000313" key="6">
    <source>
        <dbReference type="EMBL" id="TFW18646.1"/>
    </source>
</evidence>
<dbReference type="InterPro" id="IPR038665">
    <property type="entry name" value="Voltage-dep_anion_channel_sf"/>
</dbReference>
<feature type="transmembrane region" description="Helical" evidence="5">
    <location>
        <begin position="291"/>
        <end position="311"/>
    </location>
</feature>
<keyword evidence="3 5" id="KW-1133">Transmembrane helix</keyword>
<comment type="caution">
    <text evidence="6">The sequence shown here is derived from an EMBL/GenBank/DDBJ whole genome shotgun (WGS) entry which is preliminary data.</text>
</comment>
<gene>
    <name evidence="6" type="ORF">E4L98_17505</name>
</gene>
<dbReference type="RefSeq" id="WP_167761362.1">
    <property type="nucleotide sequence ID" value="NZ_SPVG01000180.1"/>
</dbReference>
<dbReference type="Pfam" id="PF03595">
    <property type="entry name" value="SLAC1"/>
    <property type="match status" value="1"/>
</dbReference>
<dbReference type="Gene3D" id="1.50.10.150">
    <property type="entry name" value="Voltage-dependent anion channel"/>
    <property type="match status" value="1"/>
</dbReference>
<evidence type="ECO:0000313" key="7">
    <source>
        <dbReference type="Proteomes" id="UP000297729"/>
    </source>
</evidence>
<comment type="subcellular location">
    <subcellularLocation>
        <location evidence="1">Membrane</location>
        <topology evidence="1">Multi-pass membrane protein</topology>
    </subcellularLocation>
</comment>
<evidence type="ECO:0000256" key="1">
    <source>
        <dbReference type="ARBA" id="ARBA00004141"/>
    </source>
</evidence>
<feature type="transmembrane region" description="Helical" evidence="5">
    <location>
        <begin position="169"/>
        <end position="188"/>
    </location>
</feature>
<evidence type="ECO:0000256" key="5">
    <source>
        <dbReference type="SAM" id="Phobius"/>
    </source>
</evidence>
<accession>A0A4Y9SA34</accession>
<feature type="transmembrane region" description="Helical" evidence="5">
    <location>
        <begin position="317"/>
        <end position="338"/>
    </location>
</feature>
<feature type="transmembrane region" description="Helical" evidence="5">
    <location>
        <begin position="140"/>
        <end position="157"/>
    </location>
</feature>
<dbReference type="InterPro" id="IPR052951">
    <property type="entry name" value="Tellurite_res_ion_channel"/>
</dbReference>
<dbReference type="GO" id="GO:0005886">
    <property type="term" value="C:plasma membrane"/>
    <property type="evidence" value="ECO:0007669"/>
    <property type="project" value="TreeGrafter"/>
</dbReference>
<dbReference type="Proteomes" id="UP000297729">
    <property type="component" value="Unassembled WGS sequence"/>
</dbReference>
<feature type="transmembrane region" description="Helical" evidence="5">
    <location>
        <begin position="115"/>
        <end position="134"/>
    </location>
</feature>
<dbReference type="InterPro" id="IPR004695">
    <property type="entry name" value="SLAC1/Mae1/Ssu1/TehA"/>
</dbReference>
<evidence type="ECO:0000256" key="4">
    <source>
        <dbReference type="ARBA" id="ARBA00023136"/>
    </source>
</evidence>
<feature type="transmembrane region" description="Helical" evidence="5">
    <location>
        <begin position="236"/>
        <end position="257"/>
    </location>
</feature>
<dbReference type="PANTHER" id="PTHR37955">
    <property type="entry name" value="TELLURITE RESISTANCE PROTEIN TEHA"/>
    <property type="match status" value="1"/>
</dbReference>